<evidence type="ECO:0000313" key="5">
    <source>
        <dbReference type="EMBL" id="RAV34579.1"/>
    </source>
</evidence>
<dbReference type="GO" id="GO:1903509">
    <property type="term" value="P:liposaccharide metabolic process"/>
    <property type="evidence" value="ECO:0007669"/>
    <property type="project" value="UniProtKB-ARBA"/>
</dbReference>
<dbReference type="RefSeq" id="WP_112768974.1">
    <property type="nucleotide sequence ID" value="NZ_PHQP01000011.1"/>
</dbReference>
<organism evidence="5 6">
    <name type="scientific">Corynebacterium heidelbergense</name>
    <dbReference type="NCBI Taxonomy" id="2055947"/>
    <lineage>
        <taxon>Bacteria</taxon>
        <taxon>Bacillati</taxon>
        <taxon>Actinomycetota</taxon>
        <taxon>Actinomycetes</taxon>
        <taxon>Mycobacteriales</taxon>
        <taxon>Corynebacteriaceae</taxon>
        <taxon>Corynebacterium</taxon>
    </lineage>
</organism>
<proteinExistence type="predicted"/>
<dbReference type="InterPro" id="IPR050194">
    <property type="entry name" value="Glycosyltransferase_grp1"/>
</dbReference>
<dbReference type="Pfam" id="PF00534">
    <property type="entry name" value="Glycos_transf_1"/>
    <property type="match status" value="1"/>
</dbReference>
<dbReference type="OrthoDB" id="9808602at2"/>
<dbReference type="EMBL" id="PHQP01000011">
    <property type="protein sequence ID" value="RAV34579.1"/>
    <property type="molecule type" value="Genomic_DNA"/>
</dbReference>
<sequence length="320" mass="34210">MHTFGVGAPLKRTPGTPPKILVVTNDFPPTVGGIQTYVRDYLATYDPDRIVVFASTQDPAAAAEFDSAVPYRVVRWPRSVMLPTPATARRMQRLVAEHDIDTVWFAAAAPLAIMAGAARRAGVARVVASTHGHEVGWSMFPGSRHILRAIGQRVDCLTYVSRYARSRLAGVCGPSVAWEPMPGGVDTATFTPDPEGSSEVRRRYGLAERRVVVAVSRVVPRKGQDALIAAFPDIVRRIPSAHLLIVGPLGRYGASLAKKVKDLGLTDHVTFTGSVPFAELPSHFGAGDLFALPVRTQAGGLSVEGLGIVYLEAQACGVPV</sequence>
<dbReference type="PANTHER" id="PTHR45947:SF3">
    <property type="entry name" value="SULFOQUINOVOSYL TRANSFERASE SQD2"/>
    <property type="match status" value="1"/>
</dbReference>
<dbReference type="AlphaFoldDB" id="A0A364VD50"/>
<dbReference type="Gene3D" id="3.40.50.2000">
    <property type="entry name" value="Glycogen Phosphorylase B"/>
    <property type="match status" value="2"/>
</dbReference>
<dbReference type="GO" id="GO:0016758">
    <property type="term" value="F:hexosyltransferase activity"/>
    <property type="evidence" value="ECO:0007669"/>
    <property type="project" value="TreeGrafter"/>
</dbReference>
<feature type="non-terminal residue" evidence="5">
    <location>
        <position position="320"/>
    </location>
</feature>
<gene>
    <name evidence="5" type="ORF">CWC39_02665</name>
</gene>
<name>A0A364VD50_9CORY</name>
<protein>
    <submittedName>
        <fullName evidence="5">Alpha-(1-2)-phosphatidylinositol mannosyltransferase</fullName>
    </submittedName>
</protein>
<evidence type="ECO:0000313" key="6">
    <source>
        <dbReference type="Proteomes" id="UP000251047"/>
    </source>
</evidence>
<dbReference type="CDD" id="cd03801">
    <property type="entry name" value="GT4_PimA-like"/>
    <property type="match status" value="1"/>
</dbReference>
<dbReference type="SUPFAM" id="SSF53756">
    <property type="entry name" value="UDP-Glycosyltransferase/glycogen phosphorylase"/>
    <property type="match status" value="1"/>
</dbReference>
<dbReference type="Pfam" id="PF13439">
    <property type="entry name" value="Glyco_transf_4"/>
    <property type="match status" value="1"/>
</dbReference>
<feature type="domain" description="Glycosyl transferase family 1" evidence="3">
    <location>
        <begin position="202"/>
        <end position="320"/>
    </location>
</feature>
<evidence type="ECO:0000259" key="3">
    <source>
        <dbReference type="Pfam" id="PF00534"/>
    </source>
</evidence>
<comment type="caution">
    <text evidence="5">The sequence shown here is derived from an EMBL/GenBank/DDBJ whole genome shotgun (WGS) entry which is preliminary data.</text>
</comment>
<dbReference type="Proteomes" id="UP000251047">
    <property type="component" value="Unassembled WGS sequence"/>
</dbReference>
<dbReference type="GO" id="GO:1901137">
    <property type="term" value="P:carbohydrate derivative biosynthetic process"/>
    <property type="evidence" value="ECO:0007669"/>
    <property type="project" value="UniProtKB-ARBA"/>
</dbReference>
<keyword evidence="2 5" id="KW-0808">Transferase</keyword>
<dbReference type="InterPro" id="IPR028098">
    <property type="entry name" value="Glyco_trans_4-like_N"/>
</dbReference>
<keyword evidence="1 5" id="KW-0328">Glycosyltransferase</keyword>
<reference evidence="5 6" key="1">
    <citation type="journal article" date="2018" name="Syst. Appl. Microbiol.">
        <title>Corynebacterium heidelbergense sp. nov., isolated from the preen glands of Egyptian geese (Alopochen aegyptiacus).</title>
        <authorList>
            <person name="Braun M.S."/>
            <person name="Wang E."/>
            <person name="Zimmermann S."/>
            <person name="Wink M."/>
        </authorList>
    </citation>
    <scope>NUCLEOTIDE SEQUENCE [LARGE SCALE GENOMIC DNA]</scope>
    <source>
        <strain evidence="5 6">DSM 104638</strain>
    </source>
</reference>
<accession>A0A364VD50</accession>
<dbReference type="PANTHER" id="PTHR45947">
    <property type="entry name" value="SULFOQUINOVOSYL TRANSFERASE SQD2"/>
    <property type="match status" value="1"/>
</dbReference>
<dbReference type="FunFam" id="3.40.50.2000:FF:000115">
    <property type="entry name" value="Alpha-(1-6)-phosphatidylinositol monomannoside mannosyltransferase"/>
    <property type="match status" value="1"/>
</dbReference>
<evidence type="ECO:0000259" key="4">
    <source>
        <dbReference type="Pfam" id="PF13439"/>
    </source>
</evidence>
<feature type="domain" description="Glycosyltransferase subfamily 4-like N-terminal" evidence="4">
    <location>
        <begin position="31"/>
        <end position="188"/>
    </location>
</feature>
<dbReference type="InterPro" id="IPR001296">
    <property type="entry name" value="Glyco_trans_1"/>
</dbReference>
<evidence type="ECO:0000256" key="1">
    <source>
        <dbReference type="ARBA" id="ARBA00022676"/>
    </source>
</evidence>
<evidence type="ECO:0000256" key="2">
    <source>
        <dbReference type="ARBA" id="ARBA00022679"/>
    </source>
</evidence>